<dbReference type="EMBL" id="CP120988">
    <property type="protein sequence ID" value="WLQ59346.1"/>
    <property type="molecule type" value="Genomic_DNA"/>
</dbReference>
<dbReference type="SUPFAM" id="SSF53041">
    <property type="entry name" value="Resolvase-like"/>
    <property type="match status" value="1"/>
</dbReference>
<reference evidence="5 6" key="1">
    <citation type="submission" date="2023-03" db="EMBL/GenBank/DDBJ databases">
        <title>Isolation and description of six Streptomyces strains from soil environments, able to metabolize different microbial glucans.</title>
        <authorList>
            <person name="Widen T."/>
            <person name="Larsbrink J."/>
        </authorList>
    </citation>
    <scope>NUCLEOTIDE SEQUENCE [LARGE SCALE GENOMIC DNA]</scope>
    <source>
        <strain evidence="5 6">Alt2</strain>
    </source>
</reference>
<evidence type="ECO:0000256" key="1">
    <source>
        <dbReference type="ARBA" id="ARBA00023125"/>
    </source>
</evidence>
<dbReference type="CDD" id="cd00338">
    <property type="entry name" value="Ser_Recombinase"/>
    <property type="match status" value="1"/>
</dbReference>
<dbReference type="Gene3D" id="3.40.50.1390">
    <property type="entry name" value="Resolvase, N-terminal catalytic domain"/>
    <property type="match status" value="1"/>
</dbReference>
<name>A0ABY9IVE5_9ACTN</name>
<dbReference type="PROSITE" id="PS51737">
    <property type="entry name" value="RECOMBINASE_DNA_BIND"/>
    <property type="match status" value="1"/>
</dbReference>
<evidence type="ECO:0000313" key="6">
    <source>
        <dbReference type="Proteomes" id="UP001235744"/>
    </source>
</evidence>
<evidence type="ECO:0000259" key="4">
    <source>
        <dbReference type="PROSITE" id="PS51737"/>
    </source>
</evidence>
<accession>A0ABY9IVE5</accession>
<protein>
    <submittedName>
        <fullName evidence="5">Recombinase family protein</fullName>
    </submittedName>
</protein>
<feature type="domain" description="Recombinase" evidence="4">
    <location>
        <begin position="161"/>
        <end position="296"/>
    </location>
</feature>
<dbReference type="InterPro" id="IPR036162">
    <property type="entry name" value="Resolvase-like_N_sf"/>
</dbReference>
<keyword evidence="2" id="KW-0233">DNA recombination</keyword>
<dbReference type="PANTHER" id="PTHR30461">
    <property type="entry name" value="DNA-INVERTASE FROM LAMBDOID PROPHAGE"/>
    <property type="match status" value="1"/>
</dbReference>
<dbReference type="PROSITE" id="PS51736">
    <property type="entry name" value="RECOMBINASES_3"/>
    <property type="match status" value="1"/>
</dbReference>
<dbReference type="Pfam" id="PF07508">
    <property type="entry name" value="Recombinase"/>
    <property type="match status" value="1"/>
</dbReference>
<dbReference type="Gene3D" id="3.90.1750.20">
    <property type="entry name" value="Putative Large Serine Recombinase, Chain B, Domain 2"/>
    <property type="match status" value="1"/>
</dbReference>
<dbReference type="RefSeq" id="WP_306069885.1">
    <property type="nucleotide sequence ID" value="NZ_CP120988.1"/>
</dbReference>
<evidence type="ECO:0000259" key="3">
    <source>
        <dbReference type="PROSITE" id="PS51736"/>
    </source>
</evidence>
<dbReference type="InterPro" id="IPR038109">
    <property type="entry name" value="DNA_bind_recomb_sf"/>
</dbReference>
<dbReference type="PANTHER" id="PTHR30461:SF2">
    <property type="entry name" value="SERINE RECOMBINASE PINE-RELATED"/>
    <property type="match status" value="1"/>
</dbReference>
<feature type="domain" description="Resolvase/invertase-type recombinase catalytic" evidence="3">
    <location>
        <begin position="6"/>
        <end position="153"/>
    </location>
</feature>
<keyword evidence="6" id="KW-1185">Reference proteome</keyword>
<sequence>MSRKPNALIVVRLSTDTDVTTSPERQLNECVAYCERRGWHVVGTAEDFESATRSTPWQRPQLSSWLNDRAPEFDVIVAWRLDRLVRKVGDLHDLIDWARDHGSKAITSVTEPFDLTDPSGAAMASMIASFAQMESLAASERVTSMRQHLLPTSRWGGGSPPYGYRTFKKESGRYLEVNPATAPVVQEAARRVVSGESINAICRDLENRGVPSPADSYARRKVDRDYIWHPVTLKKILASPALRGLKTRNEPVPGRKYHRKVLVRDELGQVVRMAEPILTEAEWNDLQSALASTSTPGAKPASPRTPFLGVIKCGGCGKNLQLHITKKKRRDGSERVTSKIRCLSRAGSPACKGYVFEPDEQIIGPVTRMILSTIGGEPVTRRIYVKGEGSVERLAEIEASINYHVAQLLPGGIYSSDALQTKGEQALAGLRHEFEHLHRLGAGGLDRWEYTELGMTFADRWRNKDRASIANDLLNAGITVECHPQNAGGHVLRLPDDLRQRFATAVGRVQPKADAAPPPRPC</sequence>
<dbReference type="Pfam" id="PF00239">
    <property type="entry name" value="Resolvase"/>
    <property type="match status" value="1"/>
</dbReference>
<evidence type="ECO:0000256" key="2">
    <source>
        <dbReference type="ARBA" id="ARBA00023172"/>
    </source>
</evidence>
<dbReference type="InterPro" id="IPR011109">
    <property type="entry name" value="DNA_bind_recombinase_dom"/>
</dbReference>
<dbReference type="InterPro" id="IPR050639">
    <property type="entry name" value="SSR_resolvase"/>
</dbReference>
<dbReference type="InterPro" id="IPR006119">
    <property type="entry name" value="Resolv_N"/>
</dbReference>
<dbReference type="SMART" id="SM00857">
    <property type="entry name" value="Resolvase"/>
    <property type="match status" value="1"/>
</dbReference>
<proteinExistence type="predicted"/>
<keyword evidence="1" id="KW-0238">DNA-binding</keyword>
<evidence type="ECO:0000313" key="5">
    <source>
        <dbReference type="EMBL" id="WLQ59346.1"/>
    </source>
</evidence>
<organism evidence="5 6">
    <name type="scientific">Streptomyces poriferorum</name>
    <dbReference type="NCBI Taxonomy" id="2798799"/>
    <lineage>
        <taxon>Bacteria</taxon>
        <taxon>Bacillati</taxon>
        <taxon>Actinomycetota</taxon>
        <taxon>Actinomycetes</taxon>
        <taxon>Kitasatosporales</taxon>
        <taxon>Streptomycetaceae</taxon>
        <taxon>Streptomyces</taxon>
    </lineage>
</organism>
<gene>
    <name evidence="5" type="ORF">P8A19_29735</name>
</gene>
<dbReference type="Proteomes" id="UP001235744">
    <property type="component" value="Chromosome"/>
</dbReference>